<feature type="transmembrane region" description="Helical" evidence="8">
    <location>
        <begin position="77"/>
        <end position="99"/>
    </location>
</feature>
<dbReference type="Gene3D" id="1.20.1720.10">
    <property type="entry name" value="Multidrug resistance protein D"/>
    <property type="match status" value="1"/>
</dbReference>
<keyword evidence="3" id="KW-1003">Cell membrane</keyword>
<feature type="transmembrane region" description="Helical" evidence="8">
    <location>
        <begin position="105"/>
        <end position="123"/>
    </location>
</feature>
<sequence length="481" mass="50115">MNTLPSHRRGALACLSLCVLLSSLGTSIANVALPELARAFGASFQQAQWVVLAYLLAVTALIVGVGRLGDLAGKRRLLLAGILLFSLASLAAGLASFRWLLAARALQGLGAAAMLALALAFVADVAPQERTGRAMGWLGSMSAAGTALGPSLGGALLSAWGWPAVFLALAPAGAAVFLLALRSLPADAPPAGRIRFDLAGALLLALALTAYALAMTSGRGRFGPMNLALLLASAAGVAAFVRVEMRVEAPLVRIGLLRDPALAGSLIAGALVAAVMMGTLVIGPFHLSRALGLDVVATGLAMSVGPAISALAGVPAGRLTDRFGAERICLTGLVAMLAGAACRPHRRLRAVPGIQQHPSHGRPARRPARPGVRPAQPGAQSRPGHRRLGAGRRLRRRGGRFHRRCPAGGRRLGHPRRLRRSRADHGGGHRCVATRPDERARQARRQLAMPRPRRAGRQPGRQCHHTGQPCLEKAPARLIAQ</sequence>
<dbReference type="PANTHER" id="PTHR42718:SF46">
    <property type="entry name" value="BLR6921 PROTEIN"/>
    <property type="match status" value="1"/>
</dbReference>
<comment type="caution">
    <text evidence="10">The sequence shown here is derived from an EMBL/GenBank/DDBJ whole genome shotgun (WGS) entry which is preliminary data.</text>
</comment>
<feature type="transmembrane region" description="Helical" evidence="8">
    <location>
        <begin position="295"/>
        <end position="314"/>
    </location>
</feature>
<evidence type="ECO:0000256" key="8">
    <source>
        <dbReference type="SAM" id="Phobius"/>
    </source>
</evidence>
<keyword evidence="4 8" id="KW-0812">Transmembrane</keyword>
<evidence type="ECO:0000313" key="10">
    <source>
        <dbReference type="EMBL" id="SUY93298.1"/>
    </source>
</evidence>
<comment type="subcellular location">
    <subcellularLocation>
        <location evidence="1">Cell membrane</location>
        <topology evidence="1">Multi-pass membrane protein</topology>
    </subcellularLocation>
</comment>
<dbReference type="EMBL" id="UIGR01000003">
    <property type="protein sequence ID" value="SUY93298.1"/>
    <property type="molecule type" value="Genomic_DNA"/>
</dbReference>
<keyword evidence="6 8" id="KW-0472">Membrane</keyword>
<dbReference type="PROSITE" id="PS50850">
    <property type="entry name" value="MFS"/>
    <property type="match status" value="1"/>
</dbReference>
<feature type="compositionally biased region" description="Low complexity" evidence="7">
    <location>
        <begin position="369"/>
        <end position="379"/>
    </location>
</feature>
<feature type="transmembrane region" description="Helical" evidence="8">
    <location>
        <begin position="222"/>
        <end position="241"/>
    </location>
</feature>
<dbReference type="GO" id="GO:0005886">
    <property type="term" value="C:plasma membrane"/>
    <property type="evidence" value="ECO:0007669"/>
    <property type="project" value="UniProtKB-SubCell"/>
</dbReference>
<dbReference type="Pfam" id="PF07690">
    <property type="entry name" value="MFS_1"/>
    <property type="match status" value="1"/>
</dbReference>
<feature type="transmembrane region" description="Helical" evidence="8">
    <location>
        <begin position="49"/>
        <end position="65"/>
    </location>
</feature>
<feature type="transmembrane region" description="Helical" evidence="8">
    <location>
        <begin position="162"/>
        <end position="184"/>
    </location>
</feature>
<dbReference type="AlphaFoldDB" id="A0AAX2MG02"/>
<protein>
    <submittedName>
        <fullName evidence="10">Spectinomycin tetracycline efflux pump</fullName>
    </submittedName>
</protein>
<feature type="domain" description="Major facilitator superfamily (MFS) profile" evidence="9">
    <location>
        <begin position="11"/>
        <end position="481"/>
    </location>
</feature>
<evidence type="ECO:0000256" key="1">
    <source>
        <dbReference type="ARBA" id="ARBA00004651"/>
    </source>
</evidence>
<feature type="transmembrane region" description="Helical" evidence="8">
    <location>
        <begin position="262"/>
        <end position="283"/>
    </location>
</feature>
<feature type="transmembrane region" description="Helical" evidence="8">
    <location>
        <begin position="135"/>
        <end position="156"/>
    </location>
</feature>
<dbReference type="CDD" id="cd17321">
    <property type="entry name" value="MFS_MMR_MDR_like"/>
    <property type="match status" value="1"/>
</dbReference>
<evidence type="ECO:0000259" key="9">
    <source>
        <dbReference type="PROSITE" id="PS50850"/>
    </source>
</evidence>
<evidence type="ECO:0000256" key="5">
    <source>
        <dbReference type="ARBA" id="ARBA00022989"/>
    </source>
</evidence>
<dbReference type="PANTHER" id="PTHR42718">
    <property type="entry name" value="MAJOR FACILITATOR SUPERFAMILY MULTIDRUG TRANSPORTER MFSC"/>
    <property type="match status" value="1"/>
</dbReference>
<feature type="compositionally biased region" description="Basic residues" evidence="7">
    <location>
        <begin position="383"/>
        <end position="420"/>
    </location>
</feature>
<evidence type="ECO:0000256" key="4">
    <source>
        <dbReference type="ARBA" id="ARBA00022692"/>
    </source>
</evidence>
<dbReference type="SUPFAM" id="SSF103473">
    <property type="entry name" value="MFS general substrate transporter"/>
    <property type="match status" value="1"/>
</dbReference>
<name>A0AAX2MG02_CHRVL</name>
<feature type="transmembrane region" description="Helical" evidence="8">
    <location>
        <begin position="196"/>
        <end position="216"/>
    </location>
</feature>
<feature type="region of interest" description="Disordered" evidence="7">
    <location>
        <begin position="351"/>
        <end position="481"/>
    </location>
</feature>
<proteinExistence type="predicted"/>
<keyword evidence="5 8" id="KW-1133">Transmembrane helix</keyword>
<evidence type="ECO:0000313" key="11">
    <source>
        <dbReference type="Proteomes" id="UP000254029"/>
    </source>
</evidence>
<evidence type="ECO:0000256" key="2">
    <source>
        <dbReference type="ARBA" id="ARBA00022448"/>
    </source>
</evidence>
<evidence type="ECO:0000256" key="7">
    <source>
        <dbReference type="SAM" id="MobiDB-lite"/>
    </source>
</evidence>
<dbReference type="InterPro" id="IPR011701">
    <property type="entry name" value="MFS"/>
</dbReference>
<reference evidence="10 11" key="1">
    <citation type="submission" date="2018-06" db="EMBL/GenBank/DDBJ databases">
        <authorList>
            <consortium name="Pathogen Informatics"/>
            <person name="Doyle S."/>
        </authorList>
    </citation>
    <scope>NUCLEOTIDE SEQUENCE [LARGE SCALE GENOMIC DNA]</scope>
    <source>
        <strain evidence="10 11">NCTC8684</strain>
    </source>
</reference>
<dbReference type="GO" id="GO:0022857">
    <property type="term" value="F:transmembrane transporter activity"/>
    <property type="evidence" value="ECO:0007669"/>
    <property type="project" value="InterPro"/>
</dbReference>
<feature type="compositionally biased region" description="Basic residues" evidence="7">
    <location>
        <begin position="359"/>
        <end position="368"/>
    </location>
</feature>
<dbReference type="PRINTS" id="PR01036">
    <property type="entry name" value="TCRTETB"/>
</dbReference>
<evidence type="ECO:0000256" key="6">
    <source>
        <dbReference type="ARBA" id="ARBA00023136"/>
    </source>
</evidence>
<gene>
    <name evidence="10" type="primary">stp_1</name>
    <name evidence="10" type="ORF">NCTC8684_04433</name>
</gene>
<organism evidence="10 11">
    <name type="scientific">Chromobacterium violaceum</name>
    <dbReference type="NCBI Taxonomy" id="536"/>
    <lineage>
        <taxon>Bacteria</taxon>
        <taxon>Pseudomonadati</taxon>
        <taxon>Pseudomonadota</taxon>
        <taxon>Betaproteobacteria</taxon>
        <taxon>Neisseriales</taxon>
        <taxon>Chromobacteriaceae</taxon>
        <taxon>Chromobacterium</taxon>
    </lineage>
</organism>
<dbReference type="RefSeq" id="WP_207552552.1">
    <property type="nucleotide sequence ID" value="NZ_MQZX01000051.1"/>
</dbReference>
<dbReference type="Proteomes" id="UP000254029">
    <property type="component" value="Unassembled WGS sequence"/>
</dbReference>
<accession>A0AAX2MG02</accession>
<dbReference type="InterPro" id="IPR036259">
    <property type="entry name" value="MFS_trans_sf"/>
</dbReference>
<keyword evidence="2" id="KW-0813">Transport</keyword>
<evidence type="ECO:0000256" key="3">
    <source>
        <dbReference type="ARBA" id="ARBA00022475"/>
    </source>
</evidence>
<dbReference type="InterPro" id="IPR020846">
    <property type="entry name" value="MFS_dom"/>
</dbReference>